<dbReference type="InterPro" id="IPR011200">
    <property type="entry name" value="UCP012608"/>
</dbReference>
<reference evidence="1" key="1">
    <citation type="submission" date="2022-09" db="EMBL/GenBank/DDBJ databases">
        <title>Novel species in genus Arthrobacter.</title>
        <authorList>
            <person name="Liu Y."/>
        </authorList>
    </citation>
    <scope>NUCLEOTIDE SEQUENCE</scope>
    <source>
        <strain evidence="1">Zg-Y815</strain>
    </source>
</reference>
<evidence type="ECO:0000313" key="1">
    <source>
        <dbReference type="EMBL" id="UWX96689.1"/>
    </source>
</evidence>
<dbReference type="Proteomes" id="UP001059859">
    <property type="component" value="Chromosome"/>
</dbReference>
<dbReference type="Pfam" id="PF10094">
    <property type="entry name" value="DUF2332"/>
    <property type="match status" value="1"/>
</dbReference>
<evidence type="ECO:0000313" key="2">
    <source>
        <dbReference type="Proteomes" id="UP001059859"/>
    </source>
</evidence>
<keyword evidence="2" id="KW-1185">Reference proteome</keyword>
<dbReference type="RefSeq" id="WP_260651985.1">
    <property type="nucleotide sequence ID" value="NZ_CP104275.1"/>
</dbReference>
<sequence length="326" mass="35140">MASTARRYERFAGVEAHGSSDVYEQWSRGISTDAAVLELIDGLPENKRQPNLVLAAARSCGADAGPYSQFRSFLQEHWEDIRPVILHRSTQTNEPRRCAVLLPLLAEIARTEERPLALIEVGASAGLCLYPDRYGYRYDDGGLLNDPGRPDLVLECATTGNPPLPRSCPEIIHRAGVDLSPLNPADPEDLAWLDALIWPGMEDRRALLQAAAGAAAMSPARIIKGDLNAEIAELIEAAPAEAAVVVFHTAVLAYLPAADREIFRDTMLSNLDIPGRPVHWISNEGGSVIPGLAAPAGDADPGLFVLHHNGTAVARTGPHGQSLHWL</sequence>
<protein>
    <submittedName>
        <fullName evidence="1">DUF2332 domain-containing protein</fullName>
    </submittedName>
</protein>
<gene>
    <name evidence="1" type="ORF">N2K95_13730</name>
</gene>
<accession>A0ABY5YQU9</accession>
<dbReference type="EMBL" id="CP104275">
    <property type="protein sequence ID" value="UWX96689.1"/>
    <property type="molecule type" value="Genomic_DNA"/>
</dbReference>
<organism evidence="1 2">
    <name type="scientific">Arthrobacter zhaoxinii</name>
    <dbReference type="NCBI Taxonomy" id="2964616"/>
    <lineage>
        <taxon>Bacteria</taxon>
        <taxon>Bacillati</taxon>
        <taxon>Actinomycetota</taxon>
        <taxon>Actinomycetes</taxon>
        <taxon>Micrococcales</taxon>
        <taxon>Micrococcaceae</taxon>
        <taxon>Arthrobacter</taxon>
    </lineage>
</organism>
<name>A0ABY5YQU9_9MICC</name>
<proteinExistence type="predicted"/>